<evidence type="ECO:0008006" key="4">
    <source>
        <dbReference type="Google" id="ProtNLM"/>
    </source>
</evidence>
<protein>
    <recommendedName>
        <fullName evidence="4">Basic secretory peptidase family protein</fullName>
    </recommendedName>
</protein>
<dbReference type="Proteomes" id="UP000321577">
    <property type="component" value="Unassembled WGS sequence"/>
</dbReference>
<evidence type="ECO:0000313" key="2">
    <source>
        <dbReference type="EMBL" id="GEP41811.1"/>
    </source>
</evidence>
<dbReference type="InterPro" id="IPR007541">
    <property type="entry name" value="Uncharacterised_BSP"/>
</dbReference>
<keyword evidence="3" id="KW-1185">Reference proteome</keyword>
<dbReference type="EMBL" id="BKAG01000005">
    <property type="protein sequence ID" value="GEP41811.1"/>
    <property type="molecule type" value="Genomic_DNA"/>
</dbReference>
<accession>A0A512M637</accession>
<reference evidence="2 3" key="1">
    <citation type="submission" date="2019-07" db="EMBL/GenBank/DDBJ databases">
        <title>Whole genome shotgun sequence of Brevifollis gellanilyticus NBRC 108608.</title>
        <authorList>
            <person name="Hosoyama A."/>
            <person name="Uohara A."/>
            <person name="Ohji S."/>
            <person name="Ichikawa N."/>
        </authorList>
    </citation>
    <scope>NUCLEOTIDE SEQUENCE [LARGE SCALE GENOMIC DNA]</scope>
    <source>
        <strain evidence="2 3">NBRC 108608</strain>
    </source>
</reference>
<sequence length="227" mass="24921">MTSHTLSFIALFFICVLTSSSAQGNARSLVKISAGDATALVDTNDAPDLKEWGNKAGTLCVEWFPKIAKLLPSEGFTAPNQVTIYFDPKMKGVAHALGGKITISAGFVRGHPDDWGMVVHELTHVVQSYPPGGPGWLVEGIADYIRIVHFEPQAPRPKIDPIKASYKDAYKTTAMFLEWVEKQHGADFVVKMNAALRKDAYKDALWSELTGKNVDELWSAFVKTLTP</sequence>
<dbReference type="OrthoDB" id="9809583at2"/>
<keyword evidence="1" id="KW-0732">Signal</keyword>
<name>A0A512M637_9BACT</name>
<evidence type="ECO:0000256" key="1">
    <source>
        <dbReference type="SAM" id="SignalP"/>
    </source>
</evidence>
<dbReference type="AlphaFoldDB" id="A0A512M637"/>
<organism evidence="2 3">
    <name type="scientific">Brevifollis gellanilyticus</name>
    <dbReference type="NCBI Taxonomy" id="748831"/>
    <lineage>
        <taxon>Bacteria</taxon>
        <taxon>Pseudomonadati</taxon>
        <taxon>Verrucomicrobiota</taxon>
        <taxon>Verrucomicrobiia</taxon>
        <taxon>Verrucomicrobiales</taxon>
        <taxon>Verrucomicrobiaceae</taxon>
    </lineage>
</organism>
<gene>
    <name evidence="2" type="ORF">BGE01nite_11020</name>
</gene>
<feature type="chain" id="PRO_5021767305" description="Basic secretory peptidase family protein" evidence="1">
    <location>
        <begin position="23"/>
        <end position="227"/>
    </location>
</feature>
<dbReference type="RefSeq" id="WP_146849275.1">
    <property type="nucleotide sequence ID" value="NZ_BKAG01000005.1"/>
</dbReference>
<dbReference type="Pfam" id="PF04450">
    <property type="entry name" value="BSP"/>
    <property type="match status" value="1"/>
</dbReference>
<dbReference type="PANTHER" id="PTHR33321:SF12">
    <property type="entry name" value="PLANT BASIC SECRETORY PROTEIN (BSP) FAMILY PROTEIN"/>
    <property type="match status" value="1"/>
</dbReference>
<feature type="signal peptide" evidence="1">
    <location>
        <begin position="1"/>
        <end position="22"/>
    </location>
</feature>
<dbReference type="PANTHER" id="PTHR33321">
    <property type="match status" value="1"/>
</dbReference>
<proteinExistence type="predicted"/>
<comment type="caution">
    <text evidence="2">The sequence shown here is derived from an EMBL/GenBank/DDBJ whole genome shotgun (WGS) entry which is preliminary data.</text>
</comment>
<evidence type="ECO:0000313" key="3">
    <source>
        <dbReference type="Proteomes" id="UP000321577"/>
    </source>
</evidence>